<dbReference type="OMA" id="AWNRMGA"/>
<feature type="compositionally biased region" description="Basic residues" evidence="1">
    <location>
        <begin position="1524"/>
        <end position="1539"/>
    </location>
</feature>
<feature type="compositionally biased region" description="Low complexity" evidence="1">
    <location>
        <begin position="1"/>
        <end position="31"/>
    </location>
</feature>
<reference evidence="2" key="1">
    <citation type="submission" date="2020-06" db="EMBL/GenBank/DDBJ databases">
        <authorList>
            <person name="Gonzalez-de la Fuente S."/>
            <person name="Peiro-Pastor R."/>
            <person name="Rastrojo A."/>
            <person name="Moreno J."/>
            <person name="Carrasco-Ramiro F."/>
            <person name="Requena JM."/>
            <person name="Aguado B."/>
        </authorList>
    </citation>
    <scope>NUCLEOTIDE SEQUENCE</scope>
</reference>
<feature type="region of interest" description="Disordered" evidence="1">
    <location>
        <begin position="2185"/>
        <end position="2205"/>
    </location>
</feature>
<dbReference type="EMBL" id="LR812954">
    <property type="protein sequence ID" value="CAC9485935.1"/>
    <property type="molecule type" value="Genomic_DNA"/>
</dbReference>
<feature type="region of interest" description="Disordered" evidence="1">
    <location>
        <begin position="2504"/>
        <end position="2534"/>
    </location>
</feature>
<feature type="compositionally biased region" description="Low complexity" evidence="1">
    <location>
        <begin position="1350"/>
        <end position="1361"/>
    </location>
</feature>
<feature type="compositionally biased region" description="Low complexity" evidence="1">
    <location>
        <begin position="54"/>
        <end position="68"/>
    </location>
</feature>
<feature type="compositionally biased region" description="Acidic residues" evidence="1">
    <location>
        <begin position="1061"/>
        <end position="1073"/>
    </location>
</feature>
<feature type="region of interest" description="Disordered" evidence="1">
    <location>
        <begin position="499"/>
        <end position="570"/>
    </location>
</feature>
<evidence type="ECO:0000313" key="2">
    <source>
        <dbReference type="EMBL" id="CAC9485935.1"/>
    </source>
</evidence>
<feature type="compositionally biased region" description="Basic and acidic residues" evidence="1">
    <location>
        <begin position="145"/>
        <end position="163"/>
    </location>
</feature>
<feature type="compositionally biased region" description="Low complexity" evidence="1">
    <location>
        <begin position="199"/>
        <end position="212"/>
    </location>
</feature>
<feature type="region of interest" description="Disordered" evidence="1">
    <location>
        <begin position="589"/>
        <end position="616"/>
    </location>
</feature>
<proteinExistence type="predicted"/>
<feature type="region of interest" description="Disordered" evidence="1">
    <location>
        <begin position="2547"/>
        <end position="2592"/>
    </location>
</feature>
<feature type="compositionally biased region" description="Low complexity" evidence="1">
    <location>
        <begin position="1267"/>
        <end position="1283"/>
    </location>
</feature>
<feature type="region of interest" description="Disordered" evidence="1">
    <location>
        <begin position="1"/>
        <end position="68"/>
    </location>
</feature>
<feature type="compositionally biased region" description="Polar residues" evidence="1">
    <location>
        <begin position="1542"/>
        <end position="1559"/>
    </location>
</feature>
<feature type="region of interest" description="Disordered" evidence="1">
    <location>
        <begin position="2274"/>
        <end position="2296"/>
    </location>
</feature>
<feature type="compositionally biased region" description="Basic and acidic residues" evidence="1">
    <location>
        <begin position="1025"/>
        <end position="1041"/>
    </location>
</feature>
<feature type="region of interest" description="Disordered" evidence="1">
    <location>
        <begin position="1910"/>
        <end position="1939"/>
    </location>
</feature>
<feature type="region of interest" description="Disordered" evidence="1">
    <location>
        <begin position="190"/>
        <end position="212"/>
    </location>
</feature>
<feature type="compositionally biased region" description="Polar residues" evidence="1">
    <location>
        <begin position="283"/>
        <end position="297"/>
    </location>
</feature>
<feature type="region of interest" description="Disordered" evidence="1">
    <location>
        <begin position="404"/>
        <end position="484"/>
    </location>
</feature>
<feature type="region of interest" description="Disordered" evidence="1">
    <location>
        <begin position="679"/>
        <end position="706"/>
    </location>
</feature>
<feature type="region of interest" description="Disordered" evidence="1">
    <location>
        <begin position="883"/>
        <end position="907"/>
    </location>
</feature>
<feature type="region of interest" description="Disordered" evidence="1">
    <location>
        <begin position="2369"/>
        <end position="2409"/>
    </location>
</feature>
<feature type="compositionally biased region" description="Polar residues" evidence="1">
    <location>
        <begin position="503"/>
        <end position="517"/>
    </location>
</feature>
<feature type="compositionally biased region" description="Basic and acidic residues" evidence="1">
    <location>
        <begin position="2190"/>
        <end position="2205"/>
    </location>
</feature>
<feature type="compositionally biased region" description="Basic and acidic residues" evidence="1">
    <location>
        <begin position="269"/>
        <end position="282"/>
    </location>
</feature>
<protein>
    <submittedName>
        <fullName evidence="2">Hypothetical_protein_-_conserved</fullName>
    </submittedName>
</protein>
<name>A0A6L0XCL8_LEIIN</name>
<feature type="compositionally biased region" description="Acidic residues" evidence="1">
    <location>
        <begin position="1427"/>
        <end position="1440"/>
    </location>
</feature>
<feature type="compositionally biased region" description="Polar residues" evidence="1">
    <location>
        <begin position="995"/>
        <end position="1006"/>
    </location>
</feature>
<feature type="region of interest" description="Disordered" evidence="1">
    <location>
        <begin position="2005"/>
        <end position="2039"/>
    </location>
</feature>
<feature type="compositionally biased region" description="Basic and acidic residues" evidence="1">
    <location>
        <begin position="1416"/>
        <end position="1426"/>
    </location>
</feature>
<feature type="compositionally biased region" description="Low complexity" evidence="1">
    <location>
        <begin position="1007"/>
        <end position="1016"/>
    </location>
</feature>
<feature type="compositionally biased region" description="Low complexity" evidence="1">
    <location>
        <begin position="132"/>
        <end position="141"/>
    </location>
</feature>
<feature type="compositionally biased region" description="Low complexity" evidence="1">
    <location>
        <begin position="363"/>
        <end position="372"/>
    </location>
</feature>
<feature type="region of interest" description="Disordered" evidence="1">
    <location>
        <begin position="248"/>
        <end position="301"/>
    </location>
</feature>
<feature type="compositionally biased region" description="Polar residues" evidence="1">
    <location>
        <begin position="2508"/>
        <end position="2522"/>
    </location>
</feature>
<feature type="compositionally biased region" description="Low complexity" evidence="1">
    <location>
        <begin position="2011"/>
        <end position="2039"/>
    </location>
</feature>
<dbReference type="Proteomes" id="UP000255414">
    <property type="component" value="Chromosome 21"/>
</dbReference>
<feature type="region of interest" description="Disordered" evidence="1">
    <location>
        <begin position="75"/>
        <end position="94"/>
    </location>
</feature>
<feature type="compositionally biased region" description="Polar residues" evidence="1">
    <location>
        <begin position="1083"/>
        <end position="1094"/>
    </location>
</feature>
<feature type="region of interest" description="Disordered" evidence="1">
    <location>
        <begin position="132"/>
        <end position="176"/>
    </location>
</feature>
<feature type="compositionally biased region" description="Polar residues" evidence="1">
    <location>
        <begin position="1287"/>
        <end position="1299"/>
    </location>
</feature>
<feature type="compositionally biased region" description="Gly residues" evidence="1">
    <location>
        <begin position="380"/>
        <end position="390"/>
    </location>
</feature>
<organism evidence="2 3">
    <name type="scientific">Leishmania infantum</name>
    <dbReference type="NCBI Taxonomy" id="5671"/>
    <lineage>
        <taxon>Eukaryota</taxon>
        <taxon>Discoba</taxon>
        <taxon>Euglenozoa</taxon>
        <taxon>Kinetoplastea</taxon>
        <taxon>Metakinetoplastina</taxon>
        <taxon>Trypanosomatida</taxon>
        <taxon>Trypanosomatidae</taxon>
        <taxon>Leishmaniinae</taxon>
        <taxon>Leishmania</taxon>
    </lineage>
</organism>
<feature type="region of interest" description="Disordered" evidence="1">
    <location>
        <begin position="1805"/>
        <end position="1853"/>
    </location>
</feature>
<feature type="region of interest" description="Disordered" evidence="1">
    <location>
        <begin position="1481"/>
        <end position="1587"/>
    </location>
</feature>
<feature type="compositionally biased region" description="Acidic residues" evidence="1">
    <location>
        <begin position="1491"/>
        <end position="1509"/>
    </location>
</feature>
<feature type="region of interest" description="Disordered" evidence="1">
    <location>
        <begin position="315"/>
        <end position="392"/>
    </location>
</feature>
<feature type="region of interest" description="Disordered" evidence="1">
    <location>
        <begin position="961"/>
        <end position="1109"/>
    </location>
</feature>
<feature type="region of interest" description="Disordered" evidence="1">
    <location>
        <begin position="1259"/>
        <end position="1373"/>
    </location>
</feature>
<feature type="compositionally biased region" description="Polar residues" evidence="1">
    <location>
        <begin position="1824"/>
        <end position="1834"/>
    </location>
</feature>
<feature type="region of interest" description="Disordered" evidence="1">
    <location>
        <begin position="1748"/>
        <end position="1768"/>
    </location>
</feature>
<feature type="compositionally biased region" description="Low complexity" evidence="1">
    <location>
        <begin position="980"/>
        <end position="994"/>
    </location>
</feature>
<accession>A0A6L0XCL8</accession>
<sequence>MGNSSSRRSSSSSSGSGSSLSHTAVGGSSSRQRSRDSQVRGRPALRSLSSGKNVSAVTSATATSSRVAASSLLTGSGLRTRKQHRDAAAGAMTTSAATQDNNLVSPVSSIHRHGLLSLSSLPTKSLVPSPARATAAAVTASQHSVGERGHPLRDSRGRERPCDAELSPQQRHHQQQNNDFDLAVIDASNSCQAHGGDENANGGAARSGSAVSVHRARSSSTLQAATDSAVPLPLRTLLILEDAHPAATKVSTAPTPAGGHTRGTVSMRRGGDTEVDMNEHNTDSSQVCRAISPSTLNPKGRVPLESPAFSCPPSTAAPPLPVGRAARSTNAPCHPSTTTTSTATPQRPDEPLDLGVKGAVDRGSGNSKSGLKSKTEGAGDGRSGGGGGGFWRRQSHNLLFRKLLSRPGSRAERSSLPSRPKAGEDGGSARGTKAELTAGKGSLCRRDVEAKTVYKRTSPAQRAHDVPSTAPAALATQPRSSASSPFPAVAAAATATGLAVSRPPTSSMTAQRVSAFQPSDAAGHSVGRTTVAPTVDDARSPASDSKSPRGAEDVSGPRPSGKECGEALPRGLPVSIETPHFLQLVPGEQAGHQGSEESDSTTPTDTNSAPILPPPTTASFAEAVWGTRRAAAPATPATATDNTSLFSDDDHDNGQDSNCVTAAASPSVYYSFHQQPRQLKAPGVPGAGLSSTTTVTDTTARVSPRSPFVSPLTAVVAAESGGSAAAAAFPSSAATTDACLRGRRSVSQSVIIAAWNRMGARTGAPVSGVGAGGGHHGGVESPEPSAEALQMSFALRKSLAVAGDSIGGGDELATSAVPASRDTQLARVPTGAAAEVATGKASFFRHQCTVAGHQEAGSRGSSRRSWASVASILPIRRRSVVTRQREPPALFSPSPENSEPSDAVPQPFSALGQLSIREGAPAAGHPASPPAPTKAANDIAHSWVAAPPQELHRPPRARIKYKKEAPSADRALPLMREPPASLRTSTATSTAIATQWPSSQESRGSDTSLSTTQSLQAGILVPVNGEDRSGGGLVEERERLSVRRMTAYDEEMGSATATTVDADEEDRANEEGDAAERQAAPRSPQSLPQHQLQRQPIEEHPHRASAPGFTTTHTTVAANSAAPGLLLAHDNDQQHYSPPHCMWSGTFFAPSTCGAAACGAILWVHSSPSSPRSYSTSDSRLEVARGAQDVEDEEDSIDEVGLRRARDGEDARCRLHRSGDEHAKHFVGLDASPFNRNYSSPSVFAYRSDSTGFNAMTAATRGGGGAKRAALVRSSSHQLLSRRSQSEPTRNTSLLSSTARAMPRWRERLTPTPQPTSLLSSSTARDDVDGTASGLLSAPRGRRGLTSQGAPPLAHQPSAHLHPPPPPTSALPSHVPQYLRREISGSLGSVRWQEVSLHASGGRASPNFGFAGSSRVNDDTPPHYDALDDDDEDSAEDGGDDGAQRRQGCPVSGAVGEDTGDDGDDTFLCLESSEAPTWGMATLRTWHRDDAEDDDEDGRDEEEDKDDTSENGAGSCGSGEARSGGRHCLRLPQRHRWRRSVTPPSASTQLPTQQPQESCNVGRASREFDPSTPSEQGIPPSRTGTRTFADAIVRLPQTRYEPPMPSNRNTFTAFVHLSDISSSQLLATAAATFQCGFDAHLRGVSSGVHGDEAAAATSEDGGYAVHRAGPHVHTPAIADTLILNGYAFQEAHLAAGSGVGADVVDAAGGALPISPLNSSLGTAPTDHISRVDTPVLVAVHGAVARRTPLSEEAEAASARSESPDALSCVTPPKLRSVTKAPRGLNHAAAAVAAAAVGLDGSSGGFDGDNDAGSDDLSVPAAQPGATSPRTSWSLESMRAGGAPVSEGERHALSDEERPWLDAFGHSTPLLHSVAGAVVAVEAPATVDSRLQHSAPLSTSQSLPWWNRHRHTTRSEGSDTMDFSQRGGESGNGGGGHSPYSSVSVNSALVVVPGGRAASLASPATPTGSVAITGPPLGHTLHPGGGAVASVSFWMSGCRLRREAQYPTAPTNGCRSSAFSSSSGGTNSNGGDAAHSGAAGAALRHNPNDEVLVMQGRSCDAGDSSSEKRVAGEAGIEAGAAPVAKHTSHDHDGDNAGLSDACMQTRKRHPWMPVFPSSSRSAKTALAAGTACAEFDSKGMLAMTAPTHAMATITVVPPTLSFIEEAEVQSTCNASPLALAIAATSGGPYRGEGEPTPDKEALDDGVDGDERSGVDVLIPLPLGVQAHHSRRVSSVSNTIAAPTNTAVTAALDGLGETETYARTCIEESAADARDAGVSVRDTLQTQHGQPPLQQQCSPTTAPFALPSALPGMGMVESGASHAIEGFAAGAGRDSGSCGGSGTTGVAVSGRNVASMPTALRAATSLAALTSRESCDSLVPSSQTSELALMPRRSGDAADGNGGTGTGPGPLLIDERVSGVAAAGSSAVTGAHAAEDGDVHDGRVAAHTDPGLEAEHELPHSPLATKLIGSDLMAEPHATSHRSVDIRSAGLAVGVDQRDTSLGEQIPLTVPQNSPEPSQPTASCTVGPPGSPDHVLARSPLLLGEEASVDTRAASRAQTRPDHHYGLVVSPSPHHEGSTPRVRAQSRSQRQHRGPSVGQVVCRWCGEPYTNTDVCLAARRPHSVLREERRIEKAAKRTAQTLLREGRVTEAVALLKSAGVYVQ</sequence>
<evidence type="ECO:0000256" key="1">
    <source>
        <dbReference type="SAM" id="MobiDB-lite"/>
    </source>
</evidence>
<feature type="compositionally biased region" description="Low complexity" evidence="1">
    <location>
        <begin position="2281"/>
        <end position="2294"/>
    </location>
</feature>
<feature type="compositionally biased region" description="Gly residues" evidence="1">
    <location>
        <begin position="1927"/>
        <end position="1936"/>
    </location>
</feature>
<gene>
    <name evidence="2" type="ORF">LINF_210015300</name>
</gene>
<evidence type="ECO:0000313" key="3">
    <source>
        <dbReference type="Proteomes" id="UP000255414"/>
    </source>
</evidence>
<feature type="region of interest" description="Disordered" evidence="1">
    <location>
        <begin position="1400"/>
        <end position="1469"/>
    </location>
</feature>